<dbReference type="EMBL" id="SPVF01000171">
    <property type="protein sequence ID" value="TFW17939.1"/>
    <property type="molecule type" value="Genomic_DNA"/>
</dbReference>
<keyword evidence="1" id="KW-1133">Transmembrane helix</keyword>
<evidence type="ECO:0000313" key="3">
    <source>
        <dbReference type="Proteomes" id="UP000298438"/>
    </source>
</evidence>
<evidence type="ECO:0000313" key="2">
    <source>
        <dbReference type="EMBL" id="TFW17939.1"/>
    </source>
</evidence>
<dbReference type="InterPro" id="IPR009937">
    <property type="entry name" value="Phage_holin_3_6"/>
</dbReference>
<keyword evidence="1" id="KW-0472">Membrane</keyword>
<feature type="transmembrane region" description="Helical" evidence="1">
    <location>
        <begin position="81"/>
        <end position="100"/>
    </location>
</feature>
<dbReference type="OrthoDB" id="8777616at2"/>
<name>A0A4Y9S8I2_9BURK</name>
<dbReference type="RefSeq" id="WP_135207786.1">
    <property type="nucleotide sequence ID" value="NZ_SPVF01000171.1"/>
</dbReference>
<protein>
    <submittedName>
        <fullName evidence="2">Phage holin family protein</fullName>
    </submittedName>
</protein>
<keyword evidence="3" id="KW-1185">Reference proteome</keyword>
<comment type="caution">
    <text evidence="2">The sequence shown here is derived from an EMBL/GenBank/DDBJ whole genome shotgun (WGS) entry which is preliminary data.</text>
</comment>
<accession>A0A4Y9S8I2</accession>
<reference evidence="2 3" key="1">
    <citation type="submission" date="2019-03" db="EMBL/GenBank/DDBJ databases">
        <title>Draft Genome Sequence of Massilia arenosa sp. nov., a Novel Massilia Species Isolated from a Sandy-loam Maize Soil.</title>
        <authorList>
            <person name="Raths R."/>
            <person name="Peta V."/>
            <person name="Bucking H."/>
        </authorList>
    </citation>
    <scope>NUCLEOTIDE SEQUENCE [LARGE SCALE GENOMIC DNA]</scope>
    <source>
        <strain evidence="2 3">MC02</strain>
    </source>
</reference>
<dbReference type="AlphaFoldDB" id="A0A4Y9S8I2"/>
<sequence length="128" mass="13707">MDNSTAVAHGPGLFTGITSLAKNAAGLIMARFELAALELGEVRNHLIELVVMFAIAALSALFALAFGCAVIVALAWDALGWKILLIMFLVFLAVAVALVLKGMAMLKQNKLAFPETMNQLKHDREALL</sequence>
<dbReference type="Pfam" id="PF07332">
    <property type="entry name" value="Phage_holin_3_6"/>
    <property type="match status" value="1"/>
</dbReference>
<keyword evidence="1" id="KW-0812">Transmembrane</keyword>
<dbReference type="Proteomes" id="UP000298438">
    <property type="component" value="Unassembled WGS sequence"/>
</dbReference>
<feature type="transmembrane region" description="Helical" evidence="1">
    <location>
        <begin position="49"/>
        <end position="75"/>
    </location>
</feature>
<evidence type="ECO:0000256" key="1">
    <source>
        <dbReference type="SAM" id="Phobius"/>
    </source>
</evidence>
<gene>
    <name evidence="2" type="ORF">E4L96_13705</name>
</gene>
<proteinExistence type="predicted"/>
<organism evidence="2 3">
    <name type="scientific">Zemynaea arenosa</name>
    <dbReference type="NCBI Taxonomy" id="2561931"/>
    <lineage>
        <taxon>Bacteria</taxon>
        <taxon>Pseudomonadati</taxon>
        <taxon>Pseudomonadota</taxon>
        <taxon>Betaproteobacteria</taxon>
        <taxon>Burkholderiales</taxon>
        <taxon>Oxalobacteraceae</taxon>
        <taxon>Telluria group</taxon>
        <taxon>Zemynaea</taxon>
    </lineage>
</organism>